<proteinExistence type="predicted"/>
<gene>
    <name evidence="1" type="ORF">RPERSI_LOCUS4267</name>
</gene>
<organism evidence="1 2">
    <name type="scientific">Racocetra persica</name>
    <dbReference type="NCBI Taxonomy" id="160502"/>
    <lineage>
        <taxon>Eukaryota</taxon>
        <taxon>Fungi</taxon>
        <taxon>Fungi incertae sedis</taxon>
        <taxon>Mucoromycota</taxon>
        <taxon>Glomeromycotina</taxon>
        <taxon>Glomeromycetes</taxon>
        <taxon>Diversisporales</taxon>
        <taxon>Gigasporaceae</taxon>
        <taxon>Racocetra</taxon>
    </lineage>
</organism>
<dbReference type="Proteomes" id="UP000789920">
    <property type="component" value="Unassembled WGS sequence"/>
</dbReference>
<accession>A0ACA9LY33</accession>
<feature type="non-terminal residue" evidence="1">
    <location>
        <position position="1"/>
    </location>
</feature>
<evidence type="ECO:0000313" key="1">
    <source>
        <dbReference type="EMBL" id="CAG8558577.1"/>
    </source>
</evidence>
<name>A0ACA9LY33_9GLOM</name>
<reference evidence="1" key="1">
    <citation type="submission" date="2021-06" db="EMBL/GenBank/DDBJ databases">
        <authorList>
            <person name="Kallberg Y."/>
            <person name="Tangrot J."/>
            <person name="Rosling A."/>
        </authorList>
    </citation>
    <scope>NUCLEOTIDE SEQUENCE</scope>
    <source>
        <strain evidence="1">MA461A</strain>
    </source>
</reference>
<comment type="caution">
    <text evidence="1">The sequence shown here is derived from an EMBL/GenBank/DDBJ whole genome shotgun (WGS) entry which is preliminary data.</text>
</comment>
<dbReference type="EMBL" id="CAJVQC010005774">
    <property type="protein sequence ID" value="CAG8558577.1"/>
    <property type="molecule type" value="Genomic_DNA"/>
</dbReference>
<sequence length="271" mass="30708">ISLQDKDLSVLDELVAEICGEQKPESPEPDKKNDSPTNKNNQPNPPTQHDINKKYQNDAQKQEIKRKQSNFQIVTELLQLKKDYPNIYQLLNKEGRVDKVITKLQELEKGQKNNQQLRKKSQFQVEIFSTAQQALREVNKYDLTIIDGPARTSHATLEIAQKSDLVIQPAGPSLDDLVPAVKEFHALVQAGVKKKKLIFALNRIATPAEEAGARKYLSKADYSVLITPLLEKTSYRQAQNQGLAITEVIYMGLKDQAKKLIQEIIKKVNEQ</sequence>
<evidence type="ECO:0000313" key="2">
    <source>
        <dbReference type="Proteomes" id="UP000789920"/>
    </source>
</evidence>
<keyword evidence="2" id="KW-1185">Reference proteome</keyword>
<protein>
    <submittedName>
        <fullName evidence="1">18909_t:CDS:1</fullName>
    </submittedName>
</protein>